<protein>
    <submittedName>
        <fullName evidence="1">Uncharacterized protein</fullName>
    </submittedName>
</protein>
<reference evidence="1 2" key="1">
    <citation type="submission" date="2019-04" db="EMBL/GenBank/DDBJ databases">
        <title>An improved genome assembly and genetic linkage map for asparagus bean, Vigna unguiculata ssp. sesquipedialis.</title>
        <authorList>
            <person name="Xia Q."/>
            <person name="Zhang R."/>
            <person name="Dong Y."/>
        </authorList>
    </citation>
    <scope>NUCLEOTIDE SEQUENCE [LARGE SCALE GENOMIC DNA]</scope>
    <source>
        <tissue evidence="1">Leaf</tissue>
    </source>
</reference>
<organism evidence="1 2">
    <name type="scientific">Vigna unguiculata</name>
    <name type="common">Cowpea</name>
    <dbReference type="NCBI Taxonomy" id="3917"/>
    <lineage>
        <taxon>Eukaryota</taxon>
        <taxon>Viridiplantae</taxon>
        <taxon>Streptophyta</taxon>
        <taxon>Embryophyta</taxon>
        <taxon>Tracheophyta</taxon>
        <taxon>Spermatophyta</taxon>
        <taxon>Magnoliopsida</taxon>
        <taxon>eudicotyledons</taxon>
        <taxon>Gunneridae</taxon>
        <taxon>Pentapetalae</taxon>
        <taxon>rosids</taxon>
        <taxon>fabids</taxon>
        <taxon>Fabales</taxon>
        <taxon>Fabaceae</taxon>
        <taxon>Papilionoideae</taxon>
        <taxon>50 kb inversion clade</taxon>
        <taxon>NPAAA clade</taxon>
        <taxon>indigoferoid/millettioid clade</taxon>
        <taxon>Phaseoleae</taxon>
        <taxon>Vigna</taxon>
    </lineage>
</organism>
<evidence type="ECO:0000313" key="1">
    <source>
        <dbReference type="EMBL" id="QCE06843.1"/>
    </source>
</evidence>
<proteinExistence type="predicted"/>
<accession>A0A4D6MZA7</accession>
<gene>
    <name evidence="1" type="ORF">DEO72_LG9g1857</name>
</gene>
<name>A0A4D6MZA7_VIGUN</name>
<keyword evidence="2" id="KW-1185">Reference proteome</keyword>
<dbReference type="AlphaFoldDB" id="A0A4D6MZA7"/>
<evidence type="ECO:0000313" key="2">
    <source>
        <dbReference type="Proteomes" id="UP000501690"/>
    </source>
</evidence>
<dbReference type="EMBL" id="CP039353">
    <property type="protein sequence ID" value="QCE06843.1"/>
    <property type="molecule type" value="Genomic_DNA"/>
</dbReference>
<dbReference type="Proteomes" id="UP000501690">
    <property type="component" value="Linkage Group LG9"/>
</dbReference>
<sequence length="134" mass="14828">MGHVPPGAKRLKHANTAAAAWRISPHCQAPNSPGPHCFRHNRLADSPSLPGGRNTRLHCFCRHRLAESFPFARRLLHHQPTGFSLSPDGPSSAARRRISTCAVLVLVRYSSHPTHRPTFNPLALLTQCKVCYIT</sequence>